<evidence type="ECO:0000313" key="2">
    <source>
        <dbReference type="EMBL" id="SDZ36455.1"/>
    </source>
</evidence>
<keyword evidence="3" id="KW-1185">Reference proteome</keyword>
<protein>
    <recommendedName>
        <fullName evidence="4">Peptidase inhibitor family I36</fullName>
    </recommendedName>
</protein>
<dbReference type="AlphaFoldDB" id="A0A1H3SFU2"/>
<dbReference type="EMBL" id="FNON01000013">
    <property type="protein sequence ID" value="SDZ36455.1"/>
    <property type="molecule type" value="Genomic_DNA"/>
</dbReference>
<organism evidence="2 3">
    <name type="scientific">Amycolatopsis xylanica</name>
    <dbReference type="NCBI Taxonomy" id="589385"/>
    <lineage>
        <taxon>Bacteria</taxon>
        <taxon>Bacillati</taxon>
        <taxon>Actinomycetota</taxon>
        <taxon>Actinomycetes</taxon>
        <taxon>Pseudonocardiales</taxon>
        <taxon>Pseudonocardiaceae</taxon>
        <taxon>Amycolatopsis</taxon>
    </lineage>
</organism>
<feature type="chain" id="PRO_5039602855" description="Peptidase inhibitor family I36" evidence="1">
    <location>
        <begin position="19"/>
        <end position="136"/>
    </location>
</feature>
<feature type="signal peptide" evidence="1">
    <location>
        <begin position="1"/>
        <end position="18"/>
    </location>
</feature>
<evidence type="ECO:0008006" key="4">
    <source>
        <dbReference type="Google" id="ProtNLM"/>
    </source>
</evidence>
<dbReference type="Proteomes" id="UP000199515">
    <property type="component" value="Unassembled WGS sequence"/>
</dbReference>
<gene>
    <name evidence="2" type="ORF">SAMN05421504_113173</name>
</gene>
<evidence type="ECO:0000313" key="3">
    <source>
        <dbReference type="Proteomes" id="UP000199515"/>
    </source>
</evidence>
<reference evidence="2 3" key="1">
    <citation type="submission" date="2016-10" db="EMBL/GenBank/DDBJ databases">
        <authorList>
            <person name="de Groot N.N."/>
        </authorList>
    </citation>
    <scope>NUCLEOTIDE SEQUENCE [LARGE SCALE GENOMIC DNA]</scope>
    <source>
        <strain evidence="2 3">CPCC 202699</strain>
    </source>
</reference>
<accession>A0A1H3SFU2</accession>
<name>A0A1H3SFU2_9PSEU</name>
<dbReference type="RefSeq" id="WP_091299091.1">
    <property type="nucleotide sequence ID" value="NZ_FNON01000013.1"/>
</dbReference>
<sequence>MTKRTALAASVLAMTALAGVVTPAPASALPFCCGVIKNTSSRATVTAMHHWCTDGEYLVGPKPCNSDYRTLAPGRQTSLIEDWDGVAIAGNCYGRVIRKKQATGKIVYNVPIDRRGRPAMWVRVHDDEVGEASQTC</sequence>
<dbReference type="STRING" id="589385.SAMN05421504_113173"/>
<keyword evidence="1" id="KW-0732">Signal</keyword>
<proteinExistence type="predicted"/>
<evidence type="ECO:0000256" key="1">
    <source>
        <dbReference type="SAM" id="SignalP"/>
    </source>
</evidence>